<evidence type="ECO:0000256" key="8">
    <source>
        <dbReference type="ARBA" id="ARBA00023014"/>
    </source>
</evidence>
<keyword evidence="2" id="KW-0004">4Fe-4S</keyword>
<dbReference type="PANTHER" id="PTHR43105">
    <property type="entry name" value="RESPIRATORY NITRATE REDUCTASE"/>
    <property type="match status" value="1"/>
</dbReference>
<dbReference type="PATRIC" id="fig|651182.5.peg.3422"/>
<evidence type="ECO:0000259" key="12">
    <source>
        <dbReference type="PROSITE" id="PS51839"/>
    </source>
</evidence>
<keyword evidence="7" id="KW-0408">Iron</keyword>
<dbReference type="InterPro" id="IPR006657">
    <property type="entry name" value="MoPterin_dinucl-bd_dom"/>
</dbReference>
<evidence type="ECO:0000256" key="5">
    <source>
        <dbReference type="ARBA" id="ARBA00022737"/>
    </source>
</evidence>
<dbReference type="InterPro" id="IPR019574">
    <property type="entry name" value="NADH_UbQ_OxRdtase_Gsu_4Fe4S-bd"/>
</dbReference>
<dbReference type="Proteomes" id="UP000007347">
    <property type="component" value="Chromosome"/>
</dbReference>
<dbReference type="FunFam" id="3.40.228.10:FF:000002">
    <property type="entry name" value="Formate dehydrogenase subunit alpha"/>
    <property type="match status" value="1"/>
</dbReference>
<dbReference type="PANTHER" id="PTHR43105:SF14">
    <property type="entry name" value="FORMATE DEHYDROGENASE H"/>
    <property type="match status" value="1"/>
</dbReference>
<protein>
    <submittedName>
        <fullName evidence="13">FdhA2: formate dehydrogenase, subunit A</fullName>
        <ecNumber evidence="13">1.2.1.2</ecNumber>
    </submittedName>
</protein>
<evidence type="ECO:0000256" key="2">
    <source>
        <dbReference type="ARBA" id="ARBA00022485"/>
    </source>
</evidence>
<reference evidence="13 14" key="1">
    <citation type="journal article" date="2013" name="Environ. Microbiol.">
        <title>Complete genome, catabolic sub-proteomes and key-metabolites of Desulfobacula toluolica Tol2, a marine, aromatic compound-degrading, sulfate-reducing bacterium.</title>
        <authorList>
            <person name="Wohlbrand L."/>
            <person name="Jacob J.H."/>
            <person name="Kube M."/>
            <person name="Mussmann M."/>
            <person name="Jarling R."/>
            <person name="Beck A."/>
            <person name="Amann R."/>
            <person name="Wilkes H."/>
            <person name="Reinhardt R."/>
            <person name="Rabus R."/>
        </authorList>
    </citation>
    <scope>NUCLEOTIDE SEQUENCE [LARGE SCALE GENOMIC DNA]</scope>
    <source>
        <strain evidence="14">DSM 7467 / Tol2</strain>
    </source>
</reference>
<dbReference type="Pfam" id="PF13510">
    <property type="entry name" value="Fer2_4"/>
    <property type="match status" value="1"/>
</dbReference>
<keyword evidence="14" id="KW-1185">Reference proteome</keyword>
<evidence type="ECO:0000259" key="11">
    <source>
        <dbReference type="PROSITE" id="PS51669"/>
    </source>
</evidence>
<dbReference type="HOGENOM" id="CLU_000422_4_0_7"/>
<dbReference type="InterPro" id="IPR017900">
    <property type="entry name" value="4Fe4S_Fe_S_CS"/>
</dbReference>
<dbReference type="GO" id="GO:0003954">
    <property type="term" value="F:NADH dehydrogenase activity"/>
    <property type="evidence" value="ECO:0007669"/>
    <property type="project" value="TreeGrafter"/>
</dbReference>
<proteinExistence type="inferred from homology"/>
<dbReference type="SUPFAM" id="SSF53706">
    <property type="entry name" value="Formate dehydrogenase/DMSO reductase, domains 1-3"/>
    <property type="match status" value="1"/>
</dbReference>
<evidence type="ECO:0000256" key="3">
    <source>
        <dbReference type="ARBA" id="ARBA00022714"/>
    </source>
</evidence>
<dbReference type="STRING" id="651182.TOL2_C28850"/>
<dbReference type="OrthoDB" id="9757870at2"/>
<dbReference type="PROSITE" id="PS51379">
    <property type="entry name" value="4FE4S_FER_2"/>
    <property type="match status" value="2"/>
</dbReference>
<dbReference type="KEGG" id="dto:TOL2_C28850"/>
<dbReference type="InterPro" id="IPR027467">
    <property type="entry name" value="MopterinOxRdtase_cofactor_BS"/>
</dbReference>
<dbReference type="Pfam" id="PF01568">
    <property type="entry name" value="Molydop_binding"/>
    <property type="match status" value="1"/>
</dbReference>
<dbReference type="PROSITE" id="PS51669">
    <property type="entry name" value="4FE4S_MOW_BIS_MGD"/>
    <property type="match status" value="1"/>
</dbReference>
<evidence type="ECO:0000313" key="13">
    <source>
        <dbReference type="EMBL" id="CCK81045.1"/>
    </source>
</evidence>
<keyword evidence="3" id="KW-0001">2Fe-2S</keyword>
<comment type="similarity">
    <text evidence="1">In the C-terminal section; belongs to the prokaryotic molybdopterin-containing oxidoreductase family.</text>
</comment>
<dbReference type="SUPFAM" id="SSF54862">
    <property type="entry name" value="4Fe-4S ferredoxins"/>
    <property type="match status" value="1"/>
</dbReference>
<dbReference type="InterPro" id="IPR006656">
    <property type="entry name" value="Mopterin_OxRdtase"/>
</dbReference>
<feature type="domain" description="2Fe-2S ferredoxin-type" evidence="9">
    <location>
        <begin position="3"/>
        <end position="81"/>
    </location>
</feature>
<evidence type="ECO:0000313" key="14">
    <source>
        <dbReference type="Proteomes" id="UP000007347"/>
    </source>
</evidence>
<dbReference type="PROSITE" id="PS51085">
    <property type="entry name" value="2FE2S_FER_2"/>
    <property type="match status" value="1"/>
</dbReference>
<keyword evidence="5" id="KW-0677">Repeat</keyword>
<dbReference type="InterPro" id="IPR041925">
    <property type="entry name" value="CT_Formate-Dh_H"/>
</dbReference>
<dbReference type="Gene3D" id="2.40.40.20">
    <property type="match status" value="1"/>
</dbReference>
<name>K0NJN2_DESTT</name>
<dbReference type="RefSeq" id="WP_014958256.1">
    <property type="nucleotide sequence ID" value="NC_018645.1"/>
</dbReference>
<dbReference type="GO" id="GO:0015942">
    <property type="term" value="P:formate metabolic process"/>
    <property type="evidence" value="ECO:0007669"/>
    <property type="project" value="InterPro"/>
</dbReference>
<dbReference type="EMBL" id="FO203503">
    <property type="protein sequence ID" value="CCK81045.1"/>
    <property type="molecule type" value="Genomic_DNA"/>
</dbReference>
<dbReference type="SMART" id="SM00926">
    <property type="entry name" value="Molybdop_Fe4S4"/>
    <property type="match status" value="1"/>
</dbReference>
<evidence type="ECO:0000256" key="6">
    <source>
        <dbReference type="ARBA" id="ARBA00023002"/>
    </source>
</evidence>
<sequence>MKTKQTITINGKVFPFKKEETILEAAERNEIFIPTLCHLKGTTPTGACRICMVEVKGARSLVASCAAPAEPGMEVKTESNEVIRSRKLTLALMLSSGYHDCLLCPATGKCTLQALAYRYNVNGRRFETSKSRYPLENINPFIIRDFSKCILCGRCVQACNDVQVNNAIDLGYRGVAAKVVTAGDRTLKDSDCVFCGECIQVCPVGALYPKDALHKPRYGETEKVRTTCSYCGVGCQMHLHIKDNRVQRITGADTAPNNGSLCVKGRFGYDFIHSEERLTHPLIREKDGFRKVSWDEALKKIADHFTKIKLQDGPDKMGVLVSARMTNEDNYIAQKFARTVLKTNNIDHCARLCHASTVAGLAASFGSGAMTNPIADIENARVILVTGSNTTETHPVLSGFIKRAVKFNKARLIVIDPRQITLTRFAEKWLRPEPGTNVAWINGLMHVILKENLHDPDFIRQRTIDFDKLKKSLEPYTPEYVASLTGIKEKALIETARIYAAGAPSSIIYCMGITQHSSGTDNVKALANLAMLCGYMGIEGGGVNPLRGQNNVQGACDMGGLPNVYPGYKPVTDPVVRADMEKAWQVADLSPIPGMTVTEMIPAAAEKKIKSLYIIGENPMVSDPDIGHVKKCLKNLDLLVVQDIFMTETGKLAHVVLPATCFAEKNGTFTNTERRIQRIRKAVSPPGNALGDWQIICRLAGQMGMGMSYKNSREIMDEIASVTPSYAGVTYERLEEKGIHWPCPQKDHPGTPILHQETFTNGKGVFHAIEFRVPAEETCPEYPLILTTGRLLYQYHTGTMTMKTAGLNEIAPESHIEISSEDAQNAGLRDGEIAELSSRRGMVTARISISPKAVNGTVFMPFHYARAAANVLTNTALDPVAKIPELKVCAVKLRNIKPSSIIY</sequence>
<dbReference type="Pfam" id="PF10588">
    <property type="entry name" value="NADH-G_4Fe-4S_3"/>
    <property type="match status" value="1"/>
</dbReference>
<dbReference type="CDD" id="cd00207">
    <property type="entry name" value="fer2"/>
    <property type="match status" value="1"/>
</dbReference>
<dbReference type="InterPro" id="IPR001041">
    <property type="entry name" value="2Fe-2S_ferredoxin-type"/>
</dbReference>
<feature type="domain" description="4Fe-4S His(Cys)3-ligated-type" evidence="12">
    <location>
        <begin position="81"/>
        <end position="120"/>
    </location>
</feature>
<keyword evidence="6 13" id="KW-0560">Oxidoreductase</keyword>
<dbReference type="GO" id="GO:0022904">
    <property type="term" value="P:respiratory electron transport chain"/>
    <property type="evidence" value="ECO:0007669"/>
    <property type="project" value="TreeGrafter"/>
</dbReference>
<dbReference type="Pfam" id="PF12838">
    <property type="entry name" value="Fer4_7"/>
    <property type="match status" value="1"/>
</dbReference>
<dbReference type="SUPFAM" id="SSF54292">
    <property type="entry name" value="2Fe-2S ferredoxin-like"/>
    <property type="match status" value="1"/>
</dbReference>
<dbReference type="InterPro" id="IPR050123">
    <property type="entry name" value="Prok_molybdopt-oxidoreductase"/>
</dbReference>
<dbReference type="InterPro" id="IPR006478">
    <property type="entry name" value="Formate_DH_asu"/>
</dbReference>
<dbReference type="SMART" id="SM00929">
    <property type="entry name" value="NADH-G_4Fe-4S_3"/>
    <property type="match status" value="1"/>
</dbReference>
<accession>K0NJN2</accession>
<evidence type="ECO:0000259" key="10">
    <source>
        <dbReference type="PROSITE" id="PS51379"/>
    </source>
</evidence>
<dbReference type="FunFam" id="3.30.70.20:FF:000035">
    <property type="entry name" value="Iron hydrogenase 1"/>
    <property type="match status" value="1"/>
</dbReference>
<dbReference type="GO" id="GO:0008863">
    <property type="term" value="F:formate dehydrogenase (NAD+) activity"/>
    <property type="evidence" value="ECO:0007669"/>
    <property type="project" value="InterPro"/>
</dbReference>
<feature type="domain" description="4Fe-4S ferredoxin-type" evidence="10">
    <location>
        <begin position="140"/>
        <end position="170"/>
    </location>
</feature>
<dbReference type="InterPro" id="IPR009010">
    <property type="entry name" value="Asp_de-COase-like_dom_sf"/>
</dbReference>
<dbReference type="CDD" id="cd02790">
    <property type="entry name" value="MopB_CT_Formate-Dh_H"/>
    <property type="match status" value="1"/>
</dbReference>
<dbReference type="SUPFAM" id="SSF50692">
    <property type="entry name" value="ADC-like"/>
    <property type="match status" value="1"/>
</dbReference>
<evidence type="ECO:0000256" key="7">
    <source>
        <dbReference type="ARBA" id="ARBA00023004"/>
    </source>
</evidence>
<dbReference type="PIRSF" id="PIRSF036643">
    <property type="entry name" value="FDH_alpha"/>
    <property type="match status" value="1"/>
</dbReference>
<dbReference type="AlphaFoldDB" id="K0NJN2"/>
<dbReference type="EC" id="1.2.1.2" evidence="13"/>
<dbReference type="GO" id="GO:0051539">
    <property type="term" value="F:4 iron, 4 sulfur cluster binding"/>
    <property type="evidence" value="ECO:0007669"/>
    <property type="project" value="UniProtKB-KW"/>
</dbReference>
<evidence type="ECO:0000256" key="1">
    <source>
        <dbReference type="ARBA" id="ARBA00007023"/>
    </source>
</evidence>
<dbReference type="Gene3D" id="2.20.25.90">
    <property type="entry name" value="ADC-like domains"/>
    <property type="match status" value="1"/>
</dbReference>
<feature type="domain" description="4Fe-4S ferredoxin-type" evidence="10">
    <location>
        <begin position="183"/>
        <end position="212"/>
    </location>
</feature>
<dbReference type="GO" id="GO:0016020">
    <property type="term" value="C:membrane"/>
    <property type="evidence" value="ECO:0007669"/>
    <property type="project" value="TreeGrafter"/>
</dbReference>
<dbReference type="PROSITE" id="PS51839">
    <property type="entry name" value="4FE4S_HC3"/>
    <property type="match status" value="1"/>
</dbReference>
<dbReference type="Gene3D" id="3.40.50.740">
    <property type="match status" value="1"/>
</dbReference>
<dbReference type="GO" id="GO:0046872">
    <property type="term" value="F:metal ion binding"/>
    <property type="evidence" value="ECO:0007669"/>
    <property type="project" value="UniProtKB-KW"/>
</dbReference>
<dbReference type="GO" id="GO:0043546">
    <property type="term" value="F:molybdopterin cofactor binding"/>
    <property type="evidence" value="ECO:0007669"/>
    <property type="project" value="InterPro"/>
</dbReference>
<dbReference type="InterPro" id="IPR036010">
    <property type="entry name" value="2Fe-2S_ferredoxin-like_sf"/>
</dbReference>
<dbReference type="CDD" id="cd02753">
    <property type="entry name" value="MopB_Formate-Dh-H"/>
    <property type="match status" value="1"/>
</dbReference>
<dbReference type="Pfam" id="PF04879">
    <property type="entry name" value="Molybdop_Fe4S4"/>
    <property type="match status" value="1"/>
</dbReference>
<gene>
    <name evidence="13" type="primary">fdhA2</name>
    <name evidence="13" type="ordered locus">TOL2_C28850</name>
</gene>
<organism evidence="13 14">
    <name type="scientific">Desulfobacula toluolica (strain DSM 7467 / Tol2)</name>
    <dbReference type="NCBI Taxonomy" id="651182"/>
    <lineage>
        <taxon>Bacteria</taxon>
        <taxon>Pseudomonadati</taxon>
        <taxon>Thermodesulfobacteriota</taxon>
        <taxon>Desulfobacteria</taxon>
        <taxon>Desulfobacterales</taxon>
        <taxon>Desulfobacteraceae</taxon>
        <taxon>Desulfobacula</taxon>
    </lineage>
</organism>
<dbReference type="Gene3D" id="3.40.228.10">
    <property type="entry name" value="Dimethylsulfoxide Reductase, domain 2"/>
    <property type="match status" value="1"/>
</dbReference>
<evidence type="ECO:0000256" key="4">
    <source>
        <dbReference type="ARBA" id="ARBA00022723"/>
    </source>
</evidence>
<evidence type="ECO:0000259" key="9">
    <source>
        <dbReference type="PROSITE" id="PS51085"/>
    </source>
</evidence>
<dbReference type="InterPro" id="IPR006963">
    <property type="entry name" value="Mopterin_OxRdtase_4Fe-4S_dom"/>
</dbReference>
<dbReference type="InterPro" id="IPR017896">
    <property type="entry name" value="4Fe4S_Fe-S-bd"/>
</dbReference>
<dbReference type="Pfam" id="PF00384">
    <property type="entry name" value="Molybdopterin"/>
    <property type="match status" value="1"/>
</dbReference>
<keyword evidence="8" id="KW-0411">Iron-sulfur</keyword>
<dbReference type="Gene3D" id="3.30.70.20">
    <property type="match status" value="1"/>
</dbReference>
<dbReference type="NCBIfam" id="TIGR01591">
    <property type="entry name" value="Fdh-alpha"/>
    <property type="match status" value="1"/>
</dbReference>
<feature type="domain" description="4Fe-4S Mo/W bis-MGD-type" evidence="11">
    <location>
        <begin position="221"/>
        <end position="276"/>
    </location>
</feature>
<dbReference type="GO" id="GO:0051537">
    <property type="term" value="F:2 iron, 2 sulfur cluster binding"/>
    <property type="evidence" value="ECO:0007669"/>
    <property type="project" value="UniProtKB-KW"/>
</dbReference>
<dbReference type="PROSITE" id="PS00551">
    <property type="entry name" value="MOLYBDOPTERIN_PROK_1"/>
    <property type="match status" value="1"/>
</dbReference>
<dbReference type="InterPro" id="IPR041924">
    <property type="entry name" value="Formate_Dh-H_N"/>
</dbReference>
<dbReference type="Gene3D" id="3.10.20.740">
    <property type="match status" value="1"/>
</dbReference>
<dbReference type="PROSITE" id="PS00198">
    <property type="entry name" value="4FE4S_FER_1"/>
    <property type="match status" value="1"/>
</dbReference>
<keyword evidence="4" id="KW-0479">Metal-binding</keyword>